<keyword evidence="2" id="KW-0677">Repeat</keyword>
<organism evidence="5 6">
    <name type="scientific">Chlamydomonas eustigma</name>
    <dbReference type="NCBI Taxonomy" id="1157962"/>
    <lineage>
        <taxon>Eukaryota</taxon>
        <taxon>Viridiplantae</taxon>
        <taxon>Chlorophyta</taxon>
        <taxon>core chlorophytes</taxon>
        <taxon>Chlorophyceae</taxon>
        <taxon>CS clade</taxon>
        <taxon>Chlamydomonadales</taxon>
        <taxon>Chlamydomonadaceae</taxon>
        <taxon>Chlamydomonas</taxon>
    </lineage>
</organism>
<feature type="transmembrane region" description="Helical" evidence="4">
    <location>
        <begin position="410"/>
        <end position="438"/>
    </location>
</feature>
<keyword evidence="6" id="KW-1185">Reference proteome</keyword>
<gene>
    <name evidence="5" type="ORF">CEUSTIGMA_g11469.t1</name>
</gene>
<dbReference type="InterPro" id="IPR032675">
    <property type="entry name" value="LRR_dom_sf"/>
</dbReference>
<feature type="transmembrane region" description="Helical" evidence="4">
    <location>
        <begin position="337"/>
        <end position="355"/>
    </location>
</feature>
<feature type="transmembrane region" description="Helical" evidence="4">
    <location>
        <begin position="458"/>
        <end position="479"/>
    </location>
</feature>
<keyword evidence="4" id="KW-0812">Transmembrane</keyword>
<evidence type="ECO:0000313" key="6">
    <source>
        <dbReference type="Proteomes" id="UP000232323"/>
    </source>
</evidence>
<dbReference type="InterPro" id="IPR052201">
    <property type="entry name" value="LRR-containing_regulator"/>
</dbReference>
<accession>A0A250XLR5</accession>
<dbReference type="Proteomes" id="UP000232323">
    <property type="component" value="Unassembled WGS sequence"/>
</dbReference>
<comment type="subcellular location">
    <subcellularLocation>
        <location evidence="1">Cytoplasm</location>
        <location evidence="1">Cytoskeleton</location>
        <location evidence="1">Cilium axoneme</location>
    </subcellularLocation>
</comment>
<dbReference type="Pfam" id="PF13516">
    <property type="entry name" value="LRR_6"/>
    <property type="match status" value="4"/>
</dbReference>
<dbReference type="InterPro" id="IPR001611">
    <property type="entry name" value="Leu-rich_rpt"/>
</dbReference>
<protein>
    <submittedName>
        <fullName evidence="5">Uncharacterized protein</fullName>
    </submittedName>
</protein>
<dbReference type="PANTHER" id="PTHR24111">
    <property type="entry name" value="LEUCINE-RICH REPEAT-CONTAINING PROTEIN 34"/>
    <property type="match status" value="1"/>
</dbReference>
<dbReference type="Gene3D" id="3.80.10.10">
    <property type="entry name" value="Ribonuclease Inhibitor"/>
    <property type="match status" value="4"/>
</dbReference>
<dbReference type="SUPFAM" id="SSF52047">
    <property type="entry name" value="RNI-like"/>
    <property type="match status" value="2"/>
</dbReference>
<keyword evidence="4" id="KW-1133">Transmembrane helix</keyword>
<reference evidence="5 6" key="1">
    <citation type="submission" date="2017-08" db="EMBL/GenBank/DDBJ databases">
        <title>Acidophilic green algal genome provides insights into adaptation to an acidic environment.</title>
        <authorList>
            <person name="Hirooka S."/>
            <person name="Hirose Y."/>
            <person name="Kanesaki Y."/>
            <person name="Higuchi S."/>
            <person name="Fujiwara T."/>
            <person name="Onuma R."/>
            <person name="Era A."/>
            <person name="Ohbayashi R."/>
            <person name="Uzuka A."/>
            <person name="Nozaki H."/>
            <person name="Yoshikawa H."/>
            <person name="Miyagishima S.Y."/>
        </authorList>
    </citation>
    <scope>NUCLEOTIDE SEQUENCE [LARGE SCALE GENOMIC DNA]</scope>
    <source>
        <strain evidence="5 6">NIES-2499</strain>
    </source>
</reference>
<sequence>MNYVSKGRRKKLHEIDEDEETRFLETTQRLSDAAVQPSAVLNREQRRYSSSSSSQLHQSEESGSINEDPPPRRQENSRTQNSRTRRNQSTSAAAVADNDPATSLPASDARVHDKESSGAVQSSGLELALKHTAAAKHEGSRGGSGRHQQEDYPERAGRPDTIEMTTDDAAVDVLTSSILNSADYPSSSLVSLTRSAARPPPSSSSSLTSLQANMQHHDAPHPYELSSHSQRSAVSLSGNSALLLRPASDYALLRQSTDVSAISVGSLATNSVTTHQQHYKEEESLLPQRKIQVDGDKEEAGLVDRIMSMPLLASALERIDTVMQSNMMAVIWDFMDVGLYFLTIIFNVIVIVNLWELAHVLWSVTMIILCTWHYVVMAGLLAAHLRRASAAQFSILGINNDNLRTTQFTWVLFILPLVPVVFVLDTMLIFTSLAPLFMPKTATNFSSFMSNYNFTRFFVQYLMESVPQVILQTVIFYTLKRNGQIYFRAAYAIYLSLFVTFLNVLKFSWKLWKAASDGGLTILEYSKYLVLLKGDYQCSPSAMNYVIQKSCFIQGTTFYINGFWLYRNKASYGPAQQSYILLNSFLRFEKQWPSVKSMVFSGCPLASINRIVEKGLKHFQNLENLEINECSVRGDTISVLTKAIKNHPHLRKVKIIQTGVLKRYRNRHKVHIVNLLKPSLRLTHVALCAMFWNERYMAEAADRLQNHPTLQSLAIEIPLRLIEGDHDQAATATGSSTVSQHVLATAPDGEGTTSKDIISADYAYSVASILSNNEHLKSLALHNHPFNDSGISILAKALEVNTSITALSLRGSRVGDGGAVALSRVVKQSSCLTSLNLRACQMHSEGVSSLSQALVESRTLRSLDLSCNRVDSLGVRELSRAIRLNVTLTSLKLEEWRDTFDDEQAVHVLTSTLIENRGLTELSLNGTPLTAARAMHQIADMVRGNSVLTSLDIGQPPVKLKQNVDDSGEAAVLDAIGRGYNTSLQHLSLKGHPLSTGCLIPLSELLSQPPTTSSSPSCCSLTSLDLSFCHMSDSHLSALCQGLLGALSTWTSATDTITASQHVYSTSSHHNNHCTSVLSAPLPASSSVSLLLANPAAAAAAAASLVCPSSSSTSSVVVLPLAGSGVLHHHHQLQVLILKEITGLEMNGMRSLSDILRSSFCGLKTLDLGGCQLANSSDMDSTALWSVFANGLAVNSSLTALYLEGCASLNNERALMALAASLASNKTLLSLDLTGCAECKVRRAFASLLTGMRLDTTEPVQKRSTEDEDALLLRIMDGNYLTRERCFGTPPFSALQSLKASGEDYEVIDII</sequence>
<dbReference type="OrthoDB" id="546000at2759"/>
<dbReference type="SMART" id="SM00368">
    <property type="entry name" value="LRR_RI"/>
    <property type="match status" value="8"/>
</dbReference>
<evidence type="ECO:0000256" key="2">
    <source>
        <dbReference type="ARBA" id="ARBA00022737"/>
    </source>
</evidence>
<dbReference type="GO" id="GO:0005930">
    <property type="term" value="C:axoneme"/>
    <property type="evidence" value="ECO:0007669"/>
    <property type="project" value="UniProtKB-SubCell"/>
</dbReference>
<feature type="compositionally biased region" description="Low complexity" evidence="3">
    <location>
        <begin position="77"/>
        <end position="94"/>
    </location>
</feature>
<feature type="transmembrane region" description="Helical" evidence="4">
    <location>
        <begin position="491"/>
        <end position="509"/>
    </location>
</feature>
<feature type="region of interest" description="Disordered" evidence="3">
    <location>
        <begin position="1"/>
        <end position="160"/>
    </location>
</feature>
<name>A0A250XLR5_9CHLO</name>
<dbReference type="EMBL" id="BEGY01000114">
    <property type="protein sequence ID" value="GAX84045.1"/>
    <property type="molecule type" value="Genomic_DNA"/>
</dbReference>
<proteinExistence type="predicted"/>
<keyword evidence="4" id="KW-0472">Membrane</keyword>
<evidence type="ECO:0000256" key="3">
    <source>
        <dbReference type="SAM" id="MobiDB-lite"/>
    </source>
</evidence>
<feature type="compositionally biased region" description="Basic residues" evidence="3">
    <location>
        <begin position="1"/>
        <end position="12"/>
    </location>
</feature>
<evidence type="ECO:0000256" key="1">
    <source>
        <dbReference type="ARBA" id="ARBA00004430"/>
    </source>
</evidence>
<feature type="compositionally biased region" description="Low complexity" evidence="3">
    <location>
        <begin position="48"/>
        <end position="64"/>
    </location>
</feature>
<feature type="transmembrane region" description="Helical" evidence="4">
    <location>
        <begin position="361"/>
        <end position="383"/>
    </location>
</feature>
<evidence type="ECO:0000256" key="4">
    <source>
        <dbReference type="SAM" id="Phobius"/>
    </source>
</evidence>
<evidence type="ECO:0000313" key="5">
    <source>
        <dbReference type="EMBL" id="GAX84045.1"/>
    </source>
</evidence>
<comment type="caution">
    <text evidence="5">The sequence shown here is derived from an EMBL/GenBank/DDBJ whole genome shotgun (WGS) entry which is preliminary data.</text>
</comment>
<dbReference type="PANTHER" id="PTHR24111:SF0">
    <property type="entry name" value="LEUCINE-RICH REPEAT-CONTAINING PROTEIN"/>
    <property type="match status" value="1"/>
</dbReference>
<feature type="compositionally biased region" description="Basic and acidic residues" evidence="3">
    <location>
        <begin position="147"/>
        <end position="160"/>
    </location>
</feature>